<organism evidence="1 2">
    <name type="scientific">Providencia huaxiensis</name>
    <dbReference type="NCBI Taxonomy" id="2027290"/>
    <lineage>
        <taxon>Bacteria</taxon>
        <taxon>Pseudomonadati</taxon>
        <taxon>Pseudomonadota</taxon>
        <taxon>Gammaproteobacteria</taxon>
        <taxon>Enterobacterales</taxon>
        <taxon>Morganellaceae</taxon>
        <taxon>Providencia</taxon>
    </lineage>
</organism>
<comment type="caution">
    <text evidence="1">The sequence shown here is derived from an EMBL/GenBank/DDBJ whole genome shotgun (WGS) entry which is preliminary data.</text>
</comment>
<gene>
    <name evidence="1" type="ORF">J7T18_02650</name>
</gene>
<name>A0A8I2AKS1_9GAMM</name>
<dbReference type="InterPro" id="IPR021808">
    <property type="entry name" value="DUF3383"/>
</dbReference>
<dbReference type="RefSeq" id="WP_181468532.1">
    <property type="nucleotide sequence ID" value="NZ_JAGKLY010000001.1"/>
</dbReference>
<dbReference type="AlphaFoldDB" id="A0A8I2AKS1"/>
<reference evidence="1" key="1">
    <citation type="submission" date="2021-03" db="EMBL/GenBank/DDBJ databases">
        <authorList>
            <person name="Stanton E."/>
        </authorList>
    </citation>
    <scope>NUCLEOTIDE SEQUENCE</scope>
    <source>
        <strain evidence="1">2020EL-00113</strain>
    </source>
</reference>
<proteinExistence type="predicted"/>
<dbReference type="EMBL" id="JAGKLY010000001">
    <property type="protein sequence ID" value="MBQ0267195.1"/>
    <property type="molecule type" value="Genomic_DNA"/>
</dbReference>
<dbReference type="Pfam" id="PF11863">
    <property type="entry name" value="DUF3383"/>
    <property type="match status" value="1"/>
</dbReference>
<protein>
    <submittedName>
        <fullName evidence="1">DUF3383 domain-containing protein</fullName>
    </submittedName>
</protein>
<sequence>MPIKQTRYVDIASAVIGASAVPMRKLTGRLFSTNPKIPAGKVLEFASGQIEDLLGVDSPEAHFARQYFSYVSPAPVSKPKELQIASYEPVGRAPTLFGTKAAALADLKIIADGTLSVTIGTVTKSYKDIDLSEAKSYADIASTIQAKLNAEREPQFSSSYLTFNSLDSAFELSGGVQERASISVEYSVLANAMGLSSGTASEGNPAQTPLEAFMVAEQVSDSFGSATFLDELTLEQAVPLAQYVSGENVKYQLHISVSEKQVEDFSAALMGTASVGLSLKTDTNYFIQTLPMAVMAATDYDRTNATTNYMFRQLGVTFPAQVTTDKAADRFDKLRVNYYGETAIAGSQIRFYQRGFLCGGASNPLDMSVHANEQWLKAYIAQQWFNVLLATRGVPANKDGEARALMVIAGVVTKAINNGTILAGKTLSDVQKLAIADASGDDLAWYDVQDKGYWYNAQIVENTDESDLPEYVMKYVLIYGKGDWVRKVEGSHNLV</sequence>
<evidence type="ECO:0000313" key="2">
    <source>
        <dbReference type="Proteomes" id="UP000674270"/>
    </source>
</evidence>
<dbReference type="Proteomes" id="UP000674270">
    <property type="component" value="Unassembled WGS sequence"/>
</dbReference>
<accession>A0A8I2AKS1</accession>
<evidence type="ECO:0000313" key="1">
    <source>
        <dbReference type="EMBL" id="MBQ0267195.1"/>
    </source>
</evidence>